<organism evidence="3 4">
    <name type="scientific">Candidatus Kaiserbacteria bacterium RIFCSPHIGHO2_01_FULL_54_36b</name>
    <dbReference type="NCBI Taxonomy" id="1798483"/>
    <lineage>
        <taxon>Bacteria</taxon>
        <taxon>Candidatus Kaiseribacteriota</taxon>
    </lineage>
</organism>
<accession>A0A1F6CJR3</accession>
<keyword evidence="1" id="KW-1133">Transmembrane helix</keyword>
<gene>
    <name evidence="3" type="ORF">A2704_04955</name>
</gene>
<dbReference type="InterPro" id="IPR005182">
    <property type="entry name" value="YdbS-like_PH"/>
</dbReference>
<feature type="transmembrane region" description="Helical" evidence="1">
    <location>
        <begin position="12"/>
        <end position="34"/>
    </location>
</feature>
<keyword evidence="1" id="KW-0472">Membrane</keyword>
<comment type="caution">
    <text evidence="3">The sequence shown here is derived from an EMBL/GenBank/DDBJ whole genome shotgun (WGS) entry which is preliminary data.</text>
</comment>
<keyword evidence="1" id="KW-0812">Transmembrane</keyword>
<evidence type="ECO:0000256" key="1">
    <source>
        <dbReference type="SAM" id="Phobius"/>
    </source>
</evidence>
<dbReference type="PANTHER" id="PTHR34473">
    <property type="entry name" value="UPF0699 TRANSMEMBRANE PROTEIN YDBS"/>
    <property type="match status" value="1"/>
</dbReference>
<dbReference type="PANTHER" id="PTHR34473:SF2">
    <property type="entry name" value="UPF0699 TRANSMEMBRANE PROTEIN YDBT"/>
    <property type="match status" value="1"/>
</dbReference>
<evidence type="ECO:0000313" key="4">
    <source>
        <dbReference type="Proteomes" id="UP000176445"/>
    </source>
</evidence>
<proteinExistence type="predicted"/>
<reference evidence="3 4" key="1">
    <citation type="journal article" date="2016" name="Nat. Commun.">
        <title>Thousands of microbial genomes shed light on interconnected biogeochemical processes in an aquifer system.</title>
        <authorList>
            <person name="Anantharaman K."/>
            <person name="Brown C.T."/>
            <person name="Hug L.A."/>
            <person name="Sharon I."/>
            <person name="Castelle C.J."/>
            <person name="Probst A.J."/>
            <person name="Thomas B.C."/>
            <person name="Singh A."/>
            <person name="Wilkins M.J."/>
            <person name="Karaoz U."/>
            <person name="Brodie E.L."/>
            <person name="Williams K.H."/>
            <person name="Hubbard S.S."/>
            <person name="Banfield J.F."/>
        </authorList>
    </citation>
    <scope>NUCLEOTIDE SEQUENCE [LARGE SCALE GENOMIC DNA]</scope>
</reference>
<feature type="transmembrane region" description="Helical" evidence="1">
    <location>
        <begin position="46"/>
        <end position="67"/>
    </location>
</feature>
<evidence type="ECO:0000259" key="2">
    <source>
        <dbReference type="Pfam" id="PF03703"/>
    </source>
</evidence>
<sequence>MKQQLDPKAVWMFAISSFFTWLFVILILGVQGAFIFEEIGLLQLGFAFWAPIILIVPFVVAWAYGVLSYKFYFYELTDDGFRKESGIIWKRYTTIPYERIQNVDIHRGIIARILGLSDLQVQTAGSSAMYNGSWGMSGAGAEGRLPGLSRETAEKLRDELVRRSKTARTSGL</sequence>
<name>A0A1F6CJR3_9BACT</name>
<dbReference type="EMBL" id="MFKW01000079">
    <property type="protein sequence ID" value="OGG49201.1"/>
    <property type="molecule type" value="Genomic_DNA"/>
</dbReference>
<dbReference type="Pfam" id="PF03703">
    <property type="entry name" value="bPH_2"/>
    <property type="match status" value="1"/>
</dbReference>
<dbReference type="Proteomes" id="UP000176445">
    <property type="component" value="Unassembled WGS sequence"/>
</dbReference>
<evidence type="ECO:0000313" key="3">
    <source>
        <dbReference type="EMBL" id="OGG49201.1"/>
    </source>
</evidence>
<protein>
    <recommendedName>
        <fullName evidence="2">YdbS-like PH domain-containing protein</fullName>
    </recommendedName>
</protein>
<feature type="domain" description="YdbS-like PH" evidence="2">
    <location>
        <begin position="69"/>
        <end position="160"/>
    </location>
</feature>
<dbReference type="AlphaFoldDB" id="A0A1F6CJR3"/>